<keyword evidence="1" id="KW-0560">Oxidoreductase</keyword>
<dbReference type="SUPFAM" id="SSF51905">
    <property type="entry name" value="FAD/NAD(P)-binding domain"/>
    <property type="match status" value="2"/>
</dbReference>
<sequence>MNEINVRTQDDRQLVLQWLSAFENALASGSESALSAVFADELHWRDLMAFTWTITPHDTREDAISDLLRTQPQVGARNFTLREGAKPPHRIRRHGRDSIEAFITFETDAGRCEGLVRLLADQPDRAWVLATRLNELKGHEEPVGANRPAGSAYSRNFGGDNWSDIRARVSAFADRDPAVLIIGAGQAGLAIAARLGLLGVDTLIVDKRARVGDIWRERYHSLALHNQVNLNHMPYLPWPPNWPKYLPKDMIAGWLETYAWAMECNVWNGTEFLGADYDHDKGEWVVRLRREDGTERVMRPRHLVMANGIAGRPLTPKLPGLDSFKGKVIHTHDYREGAKWKDKRVIVVGAGTSGHDVAQDLHGHGAHVTMIQRGSTTVASVKAAGLVHSVYYDEGLSLEDADMIAMASSYPLLVKGYQAAVVKMKEMDKDLLAGLAARGFKLDWGEDETGHQMKFRRRHGGYYLDCGCSGLIADGEVALVQHENTAHFVENGLLMKDGSVLEADLIVTATGYQSQESVVREMLGDEIADRVGQIWGIAPNGEIANMFVETPQPGLWFSGGGFAHCRIYSHFVAMGIKARELGLVG</sequence>
<evidence type="ECO:0000313" key="3">
    <source>
        <dbReference type="EMBL" id="QLH13006.1"/>
    </source>
</evidence>
<dbReference type="PANTHER" id="PTHR43539:SF68">
    <property type="entry name" value="FLAVIN-BINDING MONOOXYGENASE-LIKE PROTEIN (AFU_ORTHOLOGUE AFUA_4G09220)"/>
    <property type="match status" value="1"/>
</dbReference>
<dbReference type="GO" id="GO:0004497">
    <property type="term" value="F:monooxygenase activity"/>
    <property type="evidence" value="ECO:0007669"/>
    <property type="project" value="TreeGrafter"/>
</dbReference>
<dbReference type="Gene3D" id="3.50.50.60">
    <property type="entry name" value="FAD/NAD(P)-binding domain"/>
    <property type="match status" value="1"/>
</dbReference>
<dbReference type="PRINTS" id="PR00368">
    <property type="entry name" value="FADPNR"/>
</dbReference>
<feature type="domain" description="FAD/NAD(P)-binding" evidence="2">
    <location>
        <begin position="178"/>
        <end position="378"/>
    </location>
</feature>
<organism evidence="3 4">
    <name type="scientific">Paracoccus pantotrophus</name>
    <name type="common">Thiosphaera pantotropha</name>
    <dbReference type="NCBI Taxonomy" id="82367"/>
    <lineage>
        <taxon>Bacteria</taxon>
        <taxon>Pseudomonadati</taxon>
        <taxon>Pseudomonadota</taxon>
        <taxon>Alphaproteobacteria</taxon>
        <taxon>Rhodobacterales</taxon>
        <taxon>Paracoccaceae</taxon>
        <taxon>Paracoccus</taxon>
    </lineage>
</organism>
<dbReference type="AlphaFoldDB" id="A0A7H9BPI2"/>
<gene>
    <name evidence="3" type="ORF">HYQ43_01475</name>
</gene>
<evidence type="ECO:0000313" key="4">
    <source>
        <dbReference type="Proteomes" id="UP000509322"/>
    </source>
</evidence>
<evidence type="ECO:0000259" key="2">
    <source>
        <dbReference type="Pfam" id="PF07992"/>
    </source>
</evidence>
<protein>
    <submittedName>
        <fullName evidence="3">NAD(P)/FAD-dependent oxidoreductase</fullName>
    </submittedName>
</protein>
<dbReference type="InterPro" id="IPR036188">
    <property type="entry name" value="FAD/NAD-bd_sf"/>
</dbReference>
<dbReference type="GO" id="GO:0050660">
    <property type="term" value="F:flavin adenine dinucleotide binding"/>
    <property type="evidence" value="ECO:0007669"/>
    <property type="project" value="TreeGrafter"/>
</dbReference>
<name>A0A7H9BPI2_PARPN</name>
<dbReference type="InterPro" id="IPR050982">
    <property type="entry name" value="Auxin_biosynth/cation_transpt"/>
</dbReference>
<reference evidence="3 4" key="1">
    <citation type="submission" date="2020-07" db="EMBL/GenBank/DDBJ databases">
        <title>The complete genome of Paracoccus pantotrophus ACCC 10489.</title>
        <authorList>
            <person name="Si Y."/>
        </authorList>
    </citation>
    <scope>NUCLEOTIDE SEQUENCE [LARGE SCALE GENOMIC DNA]</scope>
    <source>
        <strain evidence="3 4">ACCC10489</strain>
    </source>
</reference>
<evidence type="ECO:0000256" key="1">
    <source>
        <dbReference type="ARBA" id="ARBA00023002"/>
    </source>
</evidence>
<proteinExistence type="predicted"/>
<dbReference type="Proteomes" id="UP000509322">
    <property type="component" value="Chromosome 1"/>
</dbReference>
<dbReference type="PANTHER" id="PTHR43539">
    <property type="entry name" value="FLAVIN-BINDING MONOOXYGENASE-LIKE PROTEIN (AFU_ORTHOLOGUE AFUA_4G09220)"/>
    <property type="match status" value="1"/>
</dbReference>
<dbReference type="Pfam" id="PF07992">
    <property type="entry name" value="Pyr_redox_2"/>
    <property type="match status" value="1"/>
</dbReference>
<dbReference type="RefSeq" id="WP_179921330.1">
    <property type="nucleotide sequence ID" value="NZ_CP058689.1"/>
</dbReference>
<dbReference type="InterPro" id="IPR023753">
    <property type="entry name" value="FAD/NAD-binding_dom"/>
</dbReference>
<dbReference type="EMBL" id="CP058689">
    <property type="protein sequence ID" value="QLH13006.1"/>
    <property type="molecule type" value="Genomic_DNA"/>
</dbReference>
<accession>A0A7H9BPI2</accession>
<dbReference type="PRINTS" id="PR00411">
    <property type="entry name" value="PNDRDTASEI"/>
</dbReference>